<organism evidence="1 2">
    <name type="scientific">Meloidogyne enterolobii</name>
    <name type="common">Root-knot nematode worm</name>
    <name type="synonym">Meloidogyne mayaguensis</name>
    <dbReference type="NCBI Taxonomy" id="390850"/>
    <lineage>
        <taxon>Eukaryota</taxon>
        <taxon>Metazoa</taxon>
        <taxon>Ecdysozoa</taxon>
        <taxon>Nematoda</taxon>
        <taxon>Chromadorea</taxon>
        <taxon>Rhabditida</taxon>
        <taxon>Tylenchina</taxon>
        <taxon>Tylenchomorpha</taxon>
        <taxon>Tylenchoidea</taxon>
        <taxon>Meloidogynidae</taxon>
        <taxon>Meloidogyninae</taxon>
        <taxon>Meloidogyne</taxon>
    </lineage>
</organism>
<proteinExistence type="predicted"/>
<dbReference type="EMBL" id="CAJEWN010000701">
    <property type="protein sequence ID" value="CAD2188592.1"/>
    <property type="molecule type" value="Genomic_DNA"/>
</dbReference>
<dbReference type="AlphaFoldDB" id="A0A6V7WNN4"/>
<accession>A0A6V7WNN4</accession>
<name>A0A6V7WNN4_MELEN</name>
<dbReference type="Proteomes" id="UP000580250">
    <property type="component" value="Unassembled WGS sequence"/>
</dbReference>
<comment type="caution">
    <text evidence="1">The sequence shown here is derived from an EMBL/GenBank/DDBJ whole genome shotgun (WGS) entry which is preliminary data.</text>
</comment>
<gene>
    <name evidence="1" type="ORF">MENT_LOCUS41249</name>
</gene>
<evidence type="ECO:0000313" key="2">
    <source>
        <dbReference type="Proteomes" id="UP000580250"/>
    </source>
</evidence>
<evidence type="ECO:0000313" key="1">
    <source>
        <dbReference type="EMBL" id="CAD2188592.1"/>
    </source>
</evidence>
<sequence length="62" mass="6757">MERKIWPNRAIIEFVHTAMSASQTAASDVIPRGVRGEFSRIITISANESTEENMMATTSGSA</sequence>
<reference evidence="1 2" key="1">
    <citation type="submission" date="2020-08" db="EMBL/GenBank/DDBJ databases">
        <authorList>
            <person name="Koutsovoulos G."/>
            <person name="Danchin GJ E."/>
        </authorList>
    </citation>
    <scope>NUCLEOTIDE SEQUENCE [LARGE SCALE GENOMIC DNA]</scope>
</reference>
<protein>
    <submittedName>
        <fullName evidence="1">Uncharacterized protein</fullName>
    </submittedName>
</protein>